<keyword evidence="2" id="KW-0472">Membrane</keyword>
<proteinExistence type="predicted"/>
<feature type="transmembrane region" description="Helical" evidence="2">
    <location>
        <begin position="6"/>
        <end position="31"/>
    </location>
</feature>
<dbReference type="AlphaFoldDB" id="A0AAW5W5X9"/>
<dbReference type="Proteomes" id="UP001207430">
    <property type="component" value="Unassembled WGS sequence"/>
</dbReference>
<evidence type="ECO:0000256" key="1">
    <source>
        <dbReference type="SAM" id="MobiDB-lite"/>
    </source>
</evidence>
<name>A0AAW5W5X9_9ENTR</name>
<keyword evidence="2" id="KW-1133">Transmembrane helix</keyword>
<accession>A0AAW5W5X9</accession>
<gene>
    <name evidence="3" type="ORF">NLN86_17120</name>
</gene>
<dbReference type="EMBL" id="JANDBG010000016">
    <property type="protein sequence ID" value="MCX9003370.1"/>
    <property type="molecule type" value="Genomic_DNA"/>
</dbReference>
<feature type="region of interest" description="Disordered" evidence="1">
    <location>
        <begin position="299"/>
        <end position="321"/>
    </location>
</feature>
<feature type="transmembrane region" description="Helical" evidence="2">
    <location>
        <begin position="266"/>
        <end position="288"/>
    </location>
</feature>
<dbReference type="RefSeq" id="WP_267449180.1">
    <property type="nucleotide sequence ID" value="NZ_JANDBG010000016.1"/>
</dbReference>
<feature type="compositionally biased region" description="Basic and acidic residues" evidence="1">
    <location>
        <begin position="306"/>
        <end position="321"/>
    </location>
</feature>
<reference evidence="3" key="1">
    <citation type="submission" date="2022-07" db="EMBL/GenBank/DDBJ databases">
        <title>Genome Sequence of Citrobacter portucalensis from Edible Snails.</title>
        <authorList>
            <person name="Okafor A.C."/>
            <person name="Ogbo F.C."/>
            <person name="Ruppitsch W."/>
            <person name="Allerberger F."/>
        </authorList>
    </citation>
    <scope>NUCLEOTIDE SEQUENCE</scope>
    <source>
        <strain evidence="3">Igbk 7</strain>
    </source>
</reference>
<protein>
    <submittedName>
        <fullName evidence="3">Uncharacterized protein</fullName>
    </submittedName>
</protein>
<evidence type="ECO:0000313" key="4">
    <source>
        <dbReference type="Proteomes" id="UP001207430"/>
    </source>
</evidence>
<sequence>MFGLEALDVLIGLMTIYFVFAIACTAIVEAISACINLRSKNLVTALEEFFSGELAPDEQFITQFFEHPLVQSLSKGQNGRPSYIPPEIVARVVEALVVGKNVMATIPAGVSSLPGTAESNRIKGILETFVAQAGNDAASFRDAVAKQFDAVMDRASGWYKRRTQLITFVVAVFLVGGGNIDSLNLARVLASDSAVREKLVTIAQQKIDEAKKQTQCVNHNTTDICTQPVTAELKSANKQYNDAVADLKSAGLEMGWQTWPDGCKALLAKVVGLLITVFAVSLGGPFWFDILQRVMQVRSTGPKPAEPNKPDSTKHDGQNSH</sequence>
<evidence type="ECO:0000313" key="3">
    <source>
        <dbReference type="EMBL" id="MCX9003370.1"/>
    </source>
</evidence>
<feature type="transmembrane region" description="Helical" evidence="2">
    <location>
        <begin position="163"/>
        <end position="180"/>
    </location>
</feature>
<keyword evidence="2" id="KW-0812">Transmembrane</keyword>
<comment type="caution">
    <text evidence="3">The sequence shown here is derived from an EMBL/GenBank/DDBJ whole genome shotgun (WGS) entry which is preliminary data.</text>
</comment>
<organism evidence="3 4">
    <name type="scientific">Citrobacter portucalensis</name>
    <dbReference type="NCBI Taxonomy" id="1639133"/>
    <lineage>
        <taxon>Bacteria</taxon>
        <taxon>Pseudomonadati</taxon>
        <taxon>Pseudomonadota</taxon>
        <taxon>Gammaproteobacteria</taxon>
        <taxon>Enterobacterales</taxon>
        <taxon>Enterobacteriaceae</taxon>
        <taxon>Citrobacter</taxon>
        <taxon>Citrobacter freundii complex</taxon>
    </lineage>
</organism>
<evidence type="ECO:0000256" key="2">
    <source>
        <dbReference type="SAM" id="Phobius"/>
    </source>
</evidence>